<feature type="region of interest" description="Disordered" evidence="6">
    <location>
        <begin position="633"/>
        <end position="779"/>
    </location>
</feature>
<feature type="compositionally biased region" description="Polar residues" evidence="6">
    <location>
        <begin position="719"/>
        <end position="729"/>
    </location>
</feature>
<dbReference type="PANTHER" id="PTHR10736">
    <property type="entry name" value="BESTROPHIN"/>
    <property type="match status" value="1"/>
</dbReference>
<feature type="compositionally biased region" description="Polar residues" evidence="6">
    <location>
        <begin position="656"/>
        <end position="669"/>
    </location>
</feature>
<dbReference type="Proteomes" id="UP000887578">
    <property type="component" value="Unplaced"/>
</dbReference>
<keyword evidence="3 7" id="KW-1133">Transmembrane helix</keyword>
<accession>A0A914PXQ3</accession>
<feature type="region of interest" description="Disordered" evidence="6">
    <location>
        <begin position="433"/>
        <end position="454"/>
    </location>
</feature>
<proteinExistence type="inferred from homology"/>
<dbReference type="AlphaFoldDB" id="A0A914PXQ3"/>
<reference evidence="9" key="1">
    <citation type="submission" date="2022-11" db="UniProtKB">
        <authorList>
            <consortium name="WormBaseParasite"/>
        </authorList>
    </citation>
    <scope>IDENTIFICATION</scope>
</reference>
<evidence type="ECO:0000256" key="5">
    <source>
        <dbReference type="ARBA" id="ARBA00034769"/>
    </source>
</evidence>
<evidence type="ECO:0000256" key="4">
    <source>
        <dbReference type="ARBA" id="ARBA00023136"/>
    </source>
</evidence>
<keyword evidence="2 7" id="KW-0812">Transmembrane</keyword>
<feature type="transmembrane region" description="Helical" evidence="7">
    <location>
        <begin position="36"/>
        <end position="53"/>
    </location>
</feature>
<dbReference type="InterPro" id="IPR000615">
    <property type="entry name" value="Bestrophin"/>
</dbReference>
<evidence type="ECO:0000256" key="1">
    <source>
        <dbReference type="ARBA" id="ARBA00004370"/>
    </source>
</evidence>
<name>A0A914PXQ3_9BILA</name>
<dbReference type="Pfam" id="PF01062">
    <property type="entry name" value="Bestrophin"/>
    <property type="match status" value="1"/>
</dbReference>
<dbReference type="GO" id="GO:0016020">
    <property type="term" value="C:membrane"/>
    <property type="evidence" value="ECO:0007669"/>
    <property type="project" value="UniProtKB-SubCell"/>
</dbReference>
<feature type="transmembrane region" description="Helical" evidence="7">
    <location>
        <begin position="65"/>
        <end position="90"/>
    </location>
</feature>
<dbReference type="GO" id="GO:0005254">
    <property type="term" value="F:chloride channel activity"/>
    <property type="evidence" value="ECO:0007669"/>
    <property type="project" value="InterPro"/>
</dbReference>
<evidence type="ECO:0000256" key="6">
    <source>
        <dbReference type="SAM" id="MobiDB-lite"/>
    </source>
</evidence>
<sequence length="779" mass="88546">MTVTYSLDVSSSTFCGIHKLLFRWKGSIWKSIWPELLLWLCCYAALSILYRFALSKTQQIQFEDLCVFFYTYGDYIPLTFLLGFYVNAVFGRWSEIFNNLGWIDSPALLISTYVKGDDETARKIRRNIIRYMVLTQAMVFRDVSMSVKRRFPTMDHLVTAGLMTENELKEFDSIVSPQLKYWVPMNWVFCLIRKARELSMIESDIIYTDLLEKLRQYRVNVLTLTLFDWVPIPLVYTQVVNLAVRSYFIVALMGRQYLIGERDIPNAKTVDLYVPIMSILQFLFYIGWMKVAEVMINPLGDDDDDFECNWVLDRNLQVGLSIVDDAYGRVPELEKDMFWNDVLPEPLYTAQSASRPHNPMIGSCNDLQLKKDPYCVQKLQQLRMPWHSEQNLIGFGERHNSSDEAMILQPRRRRFMSVTTVDSNKLINPLANEIPVPEHNPMRRSSCIDENGTTDRQNRLLDSFRRKLSKQNRRGAKMSLPVHPSHPGLKGSGDFSDSYISAYNEWYERNGMSPNPPPKLEPMKTSEVGSRWNSTLSRNSSVCSSNFIDGVHTPFAQSLPAHLLSHHHHRASDGALANLDAQTLNSILDHIAKTNEENQSNNDTQKGNPPSTPNASWTVNEMLPVIQEEDQMSRKMTQHSMNGSTSNNSDNDNNHKTSQTTLSSGTTASIGDIRMSQDGLDGTETPNSIQKVKNVLQKAEDEISNSSNDDFESHHPTVTFENSLPSQATAPAELAAEEIDRSHSGAAENAPASIQKSRTFGGLERPKFRLASESEDNTP</sequence>
<protein>
    <submittedName>
        <fullName evidence="9">Bestrophin homolog</fullName>
    </submittedName>
</protein>
<feature type="compositionally biased region" description="Polar residues" evidence="6">
    <location>
        <begin position="597"/>
        <end position="617"/>
    </location>
</feature>
<comment type="similarity">
    <text evidence="5">Belongs to the anion channel-forming bestrophin (TC 1.A.46) family. Calcium-sensitive chloride channel subfamily.</text>
</comment>
<dbReference type="WBParaSite" id="PDA_v2.g2118.t1">
    <property type="protein sequence ID" value="PDA_v2.g2118.t1"/>
    <property type="gene ID" value="PDA_v2.g2118"/>
</dbReference>
<feature type="region of interest" description="Disordered" evidence="6">
    <location>
        <begin position="469"/>
        <end position="493"/>
    </location>
</feature>
<dbReference type="InterPro" id="IPR021134">
    <property type="entry name" value="Bestrophin-like"/>
</dbReference>
<evidence type="ECO:0000313" key="9">
    <source>
        <dbReference type="WBParaSite" id="PDA_v2.g2118.t1"/>
    </source>
</evidence>
<evidence type="ECO:0000256" key="2">
    <source>
        <dbReference type="ARBA" id="ARBA00022692"/>
    </source>
</evidence>
<keyword evidence="4 7" id="KW-0472">Membrane</keyword>
<keyword evidence="8" id="KW-1185">Reference proteome</keyword>
<feature type="region of interest" description="Disordered" evidence="6">
    <location>
        <begin position="596"/>
        <end position="617"/>
    </location>
</feature>
<evidence type="ECO:0000313" key="8">
    <source>
        <dbReference type="Proteomes" id="UP000887578"/>
    </source>
</evidence>
<evidence type="ECO:0000256" key="3">
    <source>
        <dbReference type="ARBA" id="ARBA00022989"/>
    </source>
</evidence>
<feature type="compositionally biased region" description="Polar residues" evidence="6">
    <location>
        <begin position="634"/>
        <end position="645"/>
    </location>
</feature>
<organism evidence="8 9">
    <name type="scientific">Panagrolaimus davidi</name>
    <dbReference type="NCBI Taxonomy" id="227884"/>
    <lineage>
        <taxon>Eukaryota</taxon>
        <taxon>Metazoa</taxon>
        <taxon>Ecdysozoa</taxon>
        <taxon>Nematoda</taxon>
        <taxon>Chromadorea</taxon>
        <taxon>Rhabditida</taxon>
        <taxon>Tylenchina</taxon>
        <taxon>Panagrolaimomorpha</taxon>
        <taxon>Panagrolaimoidea</taxon>
        <taxon>Panagrolaimidae</taxon>
        <taxon>Panagrolaimus</taxon>
    </lineage>
</organism>
<evidence type="ECO:0000256" key="7">
    <source>
        <dbReference type="SAM" id="Phobius"/>
    </source>
</evidence>
<dbReference type="PANTHER" id="PTHR10736:SF33">
    <property type="entry name" value="BESTROPHIN HOMOLOG"/>
    <property type="match status" value="1"/>
</dbReference>
<comment type="subcellular location">
    <subcellularLocation>
        <location evidence="1">Membrane</location>
    </subcellularLocation>
</comment>